<dbReference type="InterPro" id="IPR028082">
    <property type="entry name" value="Peripla_BP_I"/>
</dbReference>
<dbReference type="GO" id="GO:0004672">
    <property type="term" value="F:protein kinase activity"/>
    <property type="evidence" value="ECO:0007669"/>
    <property type="project" value="InterPro"/>
</dbReference>
<dbReference type="GO" id="GO:0005886">
    <property type="term" value="C:plasma membrane"/>
    <property type="evidence" value="ECO:0007669"/>
    <property type="project" value="TreeGrafter"/>
</dbReference>
<keyword evidence="7" id="KW-0342">GTP-binding</keyword>
<keyword evidence="6" id="KW-1133">Transmembrane helix</keyword>
<dbReference type="Proteomes" id="UP000245119">
    <property type="component" value="Linkage Group LG3"/>
</dbReference>
<evidence type="ECO:0000256" key="2">
    <source>
        <dbReference type="ARBA" id="ARBA00012202"/>
    </source>
</evidence>
<keyword evidence="3" id="KW-0812">Transmembrane</keyword>
<dbReference type="SUPFAM" id="SSF55073">
    <property type="entry name" value="Nucleotide cyclase"/>
    <property type="match status" value="1"/>
</dbReference>
<comment type="subcellular location">
    <subcellularLocation>
        <location evidence="1">Membrane</location>
        <topology evidence="1">Single-pass type I membrane protein</topology>
    </subcellularLocation>
</comment>
<dbReference type="SUPFAM" id="SSF53822">
    <property type="entry name" value="Periplasmic binding protein-like I"/>
    <property type="match status" value="1"/>
</dbReference>
<keyword evidence="8" id="KW-0472">Membrane</keyword>
<organism evidence="17 18">
    <name type="scientific">Pomacea canaliculata</name>
    <name type="common">Golden apple snail</name>
    <dbReference type="NCBI Taxonomy" id="400727"/>
    <lineage>
        <taxon>Eukaryota</taxon>
        <taxon>Metazoa</taxon>
        <taxon>Spiralia</taxon>
        <taxon>Lophotrochozoa</taxon>
        <taxon>Mollusca</taxon>
        <taxon>Gastropoda</taxon>
        <taxon>Caenogastropoda</taxon>
        <taxon>Architaenioglossa</taxon>
        <taxon>Ampullarioidea</taxon>
        <taxon>Ampullariidae</taxon>
        <taxon>Pomacea</taxon>
    </lineage>
</organism>
<evidence type="ECO:0000256" key="14">
    <source>
        <dbReference type="RuleBase" id="RU003431"/>
    </source>
</evidence>
<dbReference type="InterPro" id="IPR001828">
    <property type="entry name" value="ANF_lig-bd_rcpt"/>
</dbReference>
<reference evidence="17 18" key="1">
    <citation type="submission" date="2018-04" db="EMBL/GenBank/DDBJ databases">
        <title>The genome of golden apple snail Pomacea canaliculata provides insight into stress tolerance and invasive adaptation.</title>
        <authorList>
            <person name="Liu C."/>
            <person name="Liu B."/>
            <person name="Ren Y."/>
            <person name="Zhang Y."/>
            <person name="Wang H."/>
            <person name="Li S."/>
            <person name="Jiang F."/>
            <person name="Yin L."/>
            <person name="Zhang G."/>
            <person name="Qian W."/>
            <person name="Fan W."/>
        </authorList>
    </citation>
    <scope>NUCLEOTIDE SEQUENCE [LARGE SCALE GENOMIC DNA]</scope>
    <source>
        <strain evidence="17">SZHN2017</strain>
        <tissue evidence="17">Muscle</tissue>
    </source>
</reference>
<keyword evidence="12 14" id="KW-0141">cGMP biosynthesis</keyword>
<dbReference type="Gene3D" id="3.40.50.2300">
    <property type="match status" value="3"/>
</dbReference>
<dbReference type="GO" id="GO:0005524">
    <property type="term" value="F:ATP binding"/>
    <property type="evidence" value="ECO:0007669"/>
    <property type="project" value="InterPro"/>
</dbReference>
<dbReference type="InterPro" id="IPR001245">
    <property type="entry name" value="Ser-Thr/Tyr_kinase_cat_dom"/>
</dbReference>
<evidence type="ECO:0000313" key="18">
    <source>
        <dbReference type="Proteomes" id="UP000245119"/>
    </source>
</evidence>
<dbReference type="InterPro" id="IPR001054">
    <property type="entry name" value="A/G_cyclase"/>
</dbReference>
<evidence type="ECO:0000256" key="7">
    <source>
        <dbReference type="ARBA" id="ARBA00023134"/>
    </source>
</evidence>
<dbReference type="AlphaFoldDB" id="A0A2T7PJ64"/>
<dbReference type="InterPro" id="IPR018297">
    <property type="entry name" value="A/G_cyclase_CS"/>
</dbReference>
<keyword evidence="18" id="KW-1185">Reference proteome</keyword>
<dbReference type="PRINTS" id="PR00255">
    <property type="entry name" value="NATPEPTIDER"/>
</dbReference>
<comment type="catalytic activity">
    <reaction evidence="14">
        <text>GTP = 3',5'-cyclic GMP + diphosphate</text>
        <dbReference type="Rhea" id="RHEA:13665"/>
        <dbReference type="ChEBI" id="CHEBI:33019"/>
        <dbReference type="ChEBI" id="CHEBI:37565"/>
        <dbReference type="ChEBI" id="CHEBI:57746"/>
        <dbReference type="EC" id="4.6.1.2"/>
    </reaction>
</comment>
<evidence type="ECO:0000313" key="17">
    <source>
        <dbReference type="EMBL" id="PVD33471.1"/>
    </source>
</evidence>
<evidence type="ECO:0000256" key="1">
    <source>
        <dbReference type="ARBA" id="ARBA00004479"/>
    </source>
</evidence>
<keyword evidence="5" id="KW-0547">Nucleotide-binding</keyword>
<dbReference type="InterPro" id="IPR001170">
    <property type="entry name" value="ANPR/GUC"/>
</dbReference>
<dbReference type="GO" id="GO:0004383">
    <property type="term" value="F:guanylate cyclase activity"/>
    <property type="evidence" value="ECO:0007669"/>
    <property type="project" value="UniProtKB-EC"/>
</dbReference>
<dbReference type="OrthoDB" id="1890790at2759"/>
<dbReference type="EMBL" id="PZQS01000003">
    <property type="protein sequence ID" value="PVD33471.1"/>
    <property type="molecule type" value="Genomic_DNA"/>
</dbReference>
<evidence type="ECO:0000256" key="11">
    <source>
        <dbReference type="ARBA" id="ARBA00023239"/>
    </source>
</evidence>
<evidence type="ECO:0000256" key="4">
    <source>
        <dbReference type="ARBA" id="ARBA00022729"/>
    </source>
</evidence>
<dbReference type="GO" id="GO:0035556">
    <property type="term" value="P:intracellular signal transduction"/>
    <property type="evidence" value="ECO:0007669"/>
    <property type="project" value="InterPro"/>
</dbReference>
<evidence type="ECO:0000259" key="15">
    <source>
        <dbReference type="PROSITE" id="PS50011"/>
    </source>
</evidence>
<keyword evidence="10" id="KW-0325">Glycoprotein</keyword>
<dbReference type="FunFam" id="3.30.70.1230:FF:000004">
    <property type="entry name" value="Guanylate cyclase"/>
    <property type="match status" value="1"/>
</dbReference>
<dbReference type="GO" id="GO:0007168">
    <property type="term" value="P:receptor guanylyl cyclase signaling pathway"/>
    <property type="evidence" value="ECO:0007669"/>
    <property type="project" value="TreeGrafter"/>
</dbReference>
<keyword evidence="4" id="KW-0732">Signal</keyword>
<dbReference type="PROSITE" id="PS50011">
    <property type="entry name" value="PROTEIN_KINASE_DOM"/>
    <property type="match status" value="1"/>
</dbReference>
<evidence type="ECO:0000256" key="10">
    <source>
        <dbReference type="ARBA" id="ARBA00023180"/>
    </source>
</evidence>
<evidence type="ECO:0000256" key="9">
    <source>
        <dbReference type="ARBA" id="ARBA00023170"/>
    </source>
</evidence>
<sequence length="1054" mass="119367">MGVLLISDDRVPFSVQRVYPAIEIAMETVNTKYLNDSYALESELQVFDNVCNSRNATGFAAKLFYENHVSVFVGPACVYALEGVGRVASFWNIPVITGLGDGGQFKNKTEYSTLTRFSYCQCRLRSVFGSVLKEFGWKDLVIIYDVDDVHSNELGMTLNEGLTQEGYMPIVIKYCECSSQKIQSILQDASKHARVVILILPGDTLRMFMLAAHGLGYPQSGDYVFLDVQLFTFPGPYWGDHDWRRDDDSDAAAREAYDAILRLSLSLTEGDDWQTFCRESAEHIARSAFLFYFFPTMAGEFFIGAFHDAILHYGDALNKTLSQGGDILDGYTISRYMWNKTFIGVTGEVIIDRNGDRVTNFAILDMNMDTGHFEVVGNFLGDDLNYTHITGKHIHWPGPKGTPPANRPVCGFKGEDLECQKMVKRAKTKALDKQTPESTIIQFKCVSKHVYLHFRRLVTEKELRSMAWRIDLQHIRFRPLRADSSKVCSWSELTSTGTSADTDKQCFTNVAVYQGTRVAVKQIDVERLDISRRLLLEIKTVGHVVRMRDLQHENLARFVGLCLQPKKVYILTEYCPKGSLQDVLLNENIKLDWTFRLSLLTDVIKGMRYIHNSGLQYHGHLTSSNCVVDGRFNLKVTDFGLPDLQRHRHVSQLNNNHEFLEKLLWVAPEHLGKVGKAYLMIGVSQKGDVYSFGIILEEIILRSLPFDTCRGIIETKDILNKVMARESPPFRPKVPAQEAPAGLLLLMLQCWEESPLLRPTFEVIFKKVKALHNNRDVNLVDTLIKRLEEYASNLEDVVEERTLELIEEKKKSEMLLYQILPRCVAEQLRQGKAVVPELHDCVTIYFSDIVGFTTMSADSTPMQVVEFLNDLYSLFDSVIENYDVYKVETIGDAYMVVSGLPQQNRDSHAAEICRMALQLLVRTQTFHIRHRPQDHLLLRIGVHSGPCCAGVVGLKMPRYCLFGDTVNTASRMESTGEALKIHVSSSTKEILDKYGTFVTELRGQVKMKLMALTTIKSTVSRACQRLDVSGQGDANHLLAAEREPRVVLTDSTRD</sequence>
<evidence type="ECO:0000256" key="6">
    <source>
        <dbReference type="ARBA" id="ARBA00022989"/>
    </source>
</evidence>
<dbReference type="CDD" id="cd07302">
    <property type="entry name" value="CHD"/>
    <property type="match status" value="1"/>
</dbReference>
<keyword evidence="11 13" id="KW-0456">Lyase</keyword>
<protein>
    <recommendedName>
        <fullName evidence="2 14">Guanylate cyclase</fullName>
        <ecNumber evidence="2 14">4.6.1.2</ecNumber>
    </recommendedName>
</protein>
<dbReference type="InterPro" id="IPR011009">
    <property type="entry name" value="Kinase-like_dom_sf"/>
</dbReference>
<feature type="domain" description="Protein kinase" evidence="15">
    <location>
        <begin position="490"/>
        <end position="771"/>
    </location>
</feature>
<evidence type="ECO:0000256" key="5">
    <source>
        <dbReference type="ARBA" id="ARBA00022741"/>
    </source>
</evidence>
<dbReference type="GO" id="GO:0004016">
    <property type="term" value="F:adenylate cyclase activity"/>
    <property type="evidence" value="ECO:0007669"/>
    <property type="project" value="TreeGrafter"/>
</dbReference>
<dbReference type="Gene3D" id="1.10.510.10">
    <property type="entry name" value="Transferase(Phosphotransferase) domain 1"/>
    <property type="match status" value="1"/>
</dbReference>
<dbReference type="InterPro" id="IPR000719">
    <property type="entry name" value="Prot_kinase_dom"/>
</dbReference>
<gene>
    <name evidence="17" type="ORF">C0Q70_04727</name>
</gene>
<dbReference type="PANTHER" id="PTHR11920:SF274">
    <property type="entry name" value="GUANYLATE CYCLASE"/>
    <property type="match status" value="1"/>
</dbReference>
<dbReference type="EC" id="4.6.1.2" evidence="2 14"/>
<dbReference type="GO" id="GO:0005525">
    <property type="term" value="F:GTP binding"/>
    <property type="evidence" value="ECO:0007669"/>
    <property type="project" value="UniProtKB-KW"/>
</dbReference>
<dbReference type="InterPro" id="IPR050401">
    <property type="entry name" value="Cyclic_nucleotide_synthase"/>
</dbReference>
<evidence type="ECO:0000259" key="16">
    <source>
        <dbReference type="PROSITE" id="PS50125"/>
    </source>
</evidence>
<evidence type="ECO:0000256" key="8">
    <source>
        <dbReference type="ARBA" id="ARBA00023136"/>
    </source>
</evidence>
<dbReference type="Pfam" id="PF00211">
    <property type="entry name" value="Guanylate_cyc"/>
    <property type="match status" value="1"/>
</dbReference>
<evidence type="ECO:0000256" key="3">
    <source>
        <dbReference type="ARBA" id="ARBA00022692"/>
    </source>
</evidence>
<keyword evidence="9" id="KW-0675">Receptor</keyword>
<dbReference type="Gene3D" id="3.30.70.1230">
    <property type="entry name" value="Nucleotide cyclase"/>
    <property type="match status" value="1"/>
</dbReference>
<dbReference type="GO" id="GO:0001653">
    <property type="term" value="F:peptide receptor activity"/>
    <property type="evidence" value="ECO:0007669"/>
    <property type="project" value="TreeGrafter"/>
</dbReference>
<dbReference type="PANTHER" id="PTHR11920">
    <property type="entry name" value="GUANYLYL CYCLASE"/>
    <property type="match status" value="1"/>
</dbReference>
<name>A0A2T7PJ64_POMCA</name>
<accession>A0A2T7PJ64</accession>
<feature type="domain" description="Guanylate cyclase" evidence="16">
    <location>
        <begin position="843"/>
        <end position="973"/>
    </location>
</feature>
<dbReference type="Gene3D" id="6.10.250.780">
    <property type="match status" value="1"/>
</dbReference>
<comment type="caution">
    <text evidence="17">The sequence shown here is derived from an EMBL/GenBank/DDBJ whole genome shotgun (WGS) entry which is preliminary data.</text>
</comment>
<dbReference type="CDD" id="cd06352">
    <property type="entry name" value="PBP1_NPR_GC-like"/>
    <property type="match status" value="1"/>
</dbReference>
<dbReference type="PROSITE" id="PS50125">
    <property type="entry name" value="GUANYLATE_CYCLASE_2"/>
    <property type="match status" value="1"/>
</dbReference>
<dbReference type="SUPFAM" id="SSF56112">
    <property type="entry name" value="Protein kinase-like (PK-like)"/>
    <property type="match status" value="1"/>
</dbReference>
<dbReference type="PROSITE" id="PS00452">
    <property type="entry name" value="GUANYLATE_CYCLASE_1"/>
    <property type="match status" value="1"/>
</dbReference>
<comment type="similarity">
    <text evidence="13">Belongs to the adenylyl cyclase class-4/guanylyl cyclase family.</text>
</comment>
<evidence type="ECO:0000256" key="12">
    <source>
        <dbReference type="ARBA" id="ARBA00023293"/>
    </source>
</evidence>
<proteinExistence type="inferred from homology"/>
<dbReference type="SMART" id="SM00044">
    <property type="entry name" value="CYCc"/>
    <property type="match status" value="1"/>
</dbReference>
<dbReference type="Pfam" id="PF01094">
    <property type="entry name" value="ANF_receptor"/>
    <property type="match status" value="1"/>
</dbReference>
<dbReference type="InterPro" id="IPR029787">
    <property type="entry name" value="Nucleotide_cyclase"/>
</dbReference>
<evidence type="ECO:0000256" key="13">
    <source>
        <dbReference type="RuleBase" id="RU000405"/>
    </source>
</evidence>
<dbReference type="Pfam" id="PF07714">
    <property type="entry name" value="PK_Tyr_Ser-Thr"/>
    <property type="match status" value="1"/>
</dbReference>